<dbReference type="PANTHER" id="PTHR43596">
    <property type="entry name" value="ADP,ATP CARRIER PROTEIN"/>
    <property type="match status" value="1"/>
</dbReference>
<reference evidence="5 6" key="1">
    <citation type="journal article" date="2019" name="bioRxiv">
        <title>Bacteria contribute to plant secondary compound degradation in a generalist herbivore system.</title>
        <authorList>
            <person name="Francoeur C.B."/>
            <person name="Khadempour L."/>
            <person name="Moreira-Soto R.D."/>
            <person name="Gotting K."/>
            <person name="Book A.J."/>
            <person name="Pinto-Tomas A.A."/>
            <person name="Keefover-Ring K."/>
            <person name="Currie C.R."/>
        </authorList>
    </citation>
    <scope>NUCLEOTIDE SEQUENCE [LARGE SCALE GENOMIC DNA]</scope>
    <source>
        <strain evidence="5">Acro-835</strain>
    </source>
</reference>
<feature type="transmembrane region" description="Helical" evidence="4">
    <location>
        <begin position="188"/>
        <end position="209"/>
    </location>
</feature>
<evidence type="ECO:0000256" key="4">
    <source>
        <dbReference type="SAM" id="Phobius"/>
    </source>
</evidence>
<feature type="transmembrane region" description="Helical" evidence="4">
    <location>
        <begin position="64"/>
        <end position="85"/>
    </location>
</feature>
<protein>
    <submittedName>
        <fullName evidence="5">MFS transporter</fullName>
    </submittedName>
</protein>
<name>A0ABX0REQ0_9GAMM</name>
<feature type="transmembrane region" description="Helical" evidence="4">
    <location>
        <begin position="312"/>
        <end position="334"/>
    </location>
</feature>
<evidence type="ECO:0000256" key="1">
    <source>
        <dbReference type="ARBA" id="ARBA00022692"/>
    </source>
</evidence>
<keyword evidence="2 4" id="KW-1133">Transmembrane helix</keyword>
<feature type="transmembrane region" description="Helical" evidence="4">
    <location>
        <begin position="128"/>
        <end position="147"/>
    </location>
</feature>
<evidence type="ECO:0000256" key="2">
    <source>
        <dbReference type="ARBA" id="ARBA00022989"/>
    </source>
</evidence>
<keyword evidence="1 4" id="KW-0812">Transmembrane</keyword>
<gene>
    <name evidence="5" type="ORF">F3J40_11125</name>
</gene>
<feature type="transmembrane region" description="Helical" evidence="4">
    <location>
        <begin position="97"/>
        <end position="116"/>
    </location>
</feature>
<evidence type="ECO:0000313" key="5">
    <source>
        <dbReference type="EMBL" id="NIF22149.1"/>
    </source>
</evidence>
<dbReference type="Proteomes" id="UP001515683">
    <property type="component" value="Unassembled WGS sequence"/>
</dbReference>
<feature type="transmembrane region" description="Helical" evidence="4">
    <location>
        <begin position="281"/>
        <end position="300"/>
    </location>
</feature>
<dbReference type="Pfam" id="PF07690">
    <property type="entry name" value="MFS_1"/>
    <property type="match status" value="1"/>
</dbReference>
<accession>A0ABX0REQ0</accession>
<dbReference type="RefSeq" id="WP_167014597.1">
    <property type="nucleotide sequence ID" value="NZ_VWXF01000004.1"/>
</dbReference>
<feature type="transmembrane region" description="Helical" evidence="4">
    <location>
        <begin position="159"/>
        <end position="182"/>
    </location>
</feature>
<keyword evidence="6" id="KW-1185">Reference proteome</keyword>
<feature type="transmembrane region" description="Helical" evidence="4">
    <location>
        <begin position="397"/>
        <end position="418"/>
    </location>
</feature>
<dbReference type="EMBL" id="VWXF01000004">
    <property type="protein sequence ID" value="NIF22149.1"/>
    <property type="molecule type" value="Genomic_DNA"/>
</dbReference>
<dbReference type="PANTHER" id="PTHR43596:SF1">
    <property type="entry name" value="ADP,ATP CARRIER PROTEIN"/>
    <property type="match status" value="1"/>
</dbReference>
<organism evidence="5 6">
    <name type="scientific">Candidatus Pantoea multigeneris</name>
    <dbReference type="NCBI Taxonomy" id="2608357"/>
    <lineage>
        <taxon>Bacteria</taxon>
        <taxon>Pseudomonadati</taxon>
        <taxon>Pseudomonadota</taxon>
        <taxon>Gammaproteobacteria</taxon>
        <taxon>Enterobacterales</taxon>
        <taxon>Erwiniaceae</taxon>
        <taxon>Pantoea</taxon>
    </lineage>
</organism>
<sequence length="442" mass="49606">MSQSAVAPNAAKNPAQKPLFAGVRPEEVRALLWSVLYIFCLLCCYYVLRPVRDTLGIDGGVRNLQWLFSATLVAMLCLNLPFAALSRYLPRQRFIPWVYRFFLLHLLIFAALMYWLPASQRVWIGRIFFVWVSVFNLYVVSVFWSLVSDLFSRERATRLFGLIAAGATLGAIGGSALATLLAHHLSTSGLLLIAAVLLEVSVFCAGRLCRITHLAQQEAQEVQQPLGGSIWSGILAIFRSTYLLNICLYMLLYSITSTLLYFRQAELVHQWFQLDSQRTTFFAATDLVVNLLTLFSQIFLTSRLLQRYGTPVVLGLLPLFSLLGFLSLSLWPVMASVIAFSVLRRAGNFAFARPAREVLFTVLGREDKYKAKNVIDTAVYRAGDQVGAWSWTLSGSLGLPAATLMWLALPVSLVWLANSQWLGRRQQRLEANTIHPKTREIA</sequence>
<feature type="transmembrane region" description="Helical" evidence="4">
    <location>
        <begin position="242"/>
        <end position="261"/>
    </location>
</feature>
<evidence type="ECO:0000313" key="6">
    <source>
        <dbReference type="Proteomes" id="UP001515683"/>
    </source>
</evidence>
<feature type="transmembrane region" description="Helical" evidence="4">
    <location>
        <begin position="30"/>
        <end position="48"/>
    </location>
</feature>
<keyword evidence="3 4" id="KW-0472">Membrane</keyword>
<evidence type="ECO:0000256" key="3">
    <source>
        <dbReference type="ARBA" id="ARBA00023136"/>
    </source>
</evidence>
<dbReference type="SUPFAM" id="SSF103473">
    <property type="entry name" value="MFS general substrate transporter"/>
    <property type="match status" value="1"/>
</dbReference>
<dbReference type="InterPro" id="IPR011701">
    <property type="entry name" value="MFS"/>
</dbReference>
<dbReference type="Gene3D" id="1.20.1250.20">
    <property type="entry name" value="MFS general substrate transporter like domains"/>
    <property type="match status" value="1"/>
</dbReference>
<proteinExistence type="predicted"/>
<comment type="caution">
    <text evidence="5">The sequence shown here is derived from an EMBL/GenBank/DDBJ whole genome shotgun (WGS) entry which is preliminary data.</text>
</comment>
<dbReference type="InterPro" id="IPR036259">
    <property type="entry name" value="MFS_trans_sf"/>
</dbReference>